<name>A0A418XW95_9GAMM</name>
<gene>
    <name evidence="8" type="ORF">D4A39_10100</name>
</gene>
<feature type="domain" description="EamA" evidence="7">
    <location>
        <begin position="153"/>
        <end position="288"/>
    </location>
</feature>
<dbReference type="SUPFAM" id="SSF103481">
    <property type="entry name" value="Multidrug resistance efflux transporter EmrE"/>
    <property type="match status" value="2"/>
</dbReference>
<dbReference type="Proteomes" id="UP000283734">
    <property type="component" value="Unassembled WGS sequence"/>
</dbReference>
<evidence type="ECO:0000256" key="1">
    <source>
        <dbReference type="ARBA" id="ARBA00004141"/>
    </source>
</evidence>
<feature type="transmembrane region" description="Helical" evidence="6">
    <location>
        <begin position="155"/>
        <end position="173"/>
    </location>
</feature>
<dbReference type="OrthoDB" id="9776210at2"/>
<dbReference type="InterPro" id="IPR000620">
    <property type="entry name" value="EamA_dom"/>
</dbReference>
<evidence type="ECO:0000256" key="5">
    <source>
        <dbReference type="ARBA" id="ARBA00023136"/>
    </source>
</evidence>
<feature type="transmembrane region" description="Helical" evidence="6">
    <location>
        <begin position="185"/>
        <end position="206"/>
    </location>
</feature>
<feature type="transmembrane region" description="Helical" evidence="6">
    <location>
        <begin position="63"/>
        <end position="84"/>
    </location>
</feature>
<feature type="transmembrane region" description="Helical" evidence="6">
    <location>
        <begin position="269"/>
        <end position="290"/>
    </location>
</feature>
<evidence type="ECO:0000256" key="2">
    <source>
        <dbReference type="ARBA" id="ARBA00007362"/>
    </source>
</evidence>
<dbReference type="InterPro" id="IPR050638">
    <property type="entry name" value="AA-Vitamin_Transporters"/>
</dbReference>
<feature type="transmembrane region" description="Helical" evidence="6">
    <location>
        <begin position="90"/>
        <end position="106"/>
    </location>
</feature>
<comment type="subcellular location">
    <subcellularLocation>
        <location evidence="1">Membrane</location>
        <topology evidence="1">Multi-pass membrane protein</topology>
    </subcellularLocation>
</comment>
<feature type="transmembrane region" description="Helical" evidence="6">
    <location>
        <begin position="118"/>
        <end position="135"/>
    </location>
</feature>
<keyword evidence="5 6" id="KW-0472">Membrane</keyword>
<dbReference type="Pfam" id="PF00892">
    <property type="entry name" value="EamA"/>
    <property type="match status" value="2"/>
</dbReference>
<sequence length="308" mass="32177">MPTLAAYLIVVAVWATTPLGIKWSGDAMAPLAAAGVRMGIAALLGLVWLWWKRQPLPLTPRARASYLAALPGIFGAMGCSYMGATYLPSGLVSVIFGLAPLLSGLMMQCLPGSVRLNAWHWGGCVLGLLGLMLVFDESLAQLLAGGDMGDRGIGLLWMLTAVTLFAGSGIAVQRVGAGLQPMQQTVGGLLISLPCYALAMAVTGQAPVWSGDVRGLSAILYLAVFGSLLGFYCYFQILSRLPAATVALVTLITPVLALLLGNLFNGESLGVMVLAGALLIVLALSLFLLGDHKVRRAVKRLEASRVAA</sequence>
<comment type="similarity">
    <text evidence="2">Belongs to the EamA transporter family.</text>
</comment>
<evidence type="ECO:0000256" key="4">
    <source>
        <dbReference type="ARBA" id="ARBA00022989"/>
    </source>
</evidence>
<evidence type="ECO:0000259" key="7">
    <source>
        <dbReference type="Pfam" id="PF00892"/>
    </source>
</evidence>
<dbReference type="PANTHER" id="PTHR32322:SF2">
    <property type="entry name" value="EAMA DOMAIN-CONTAINING PROTEIN"/>
    <property type="match status" value="1"/>
</dbReference>
<organism evidence="8 9">
    <name type="scientific">Alcanivorax profundi</name>
    <dbReference type="NCBI Taxonomy" id="2338368"/>
    <lineage>
        <taxon>Bacteria</taxon>
        <taxon>Pseudomonadati</taxon>
        <taxon>Pseudomonadota</taxon>
        <taxon>Gammaproteobacteria</taxon>
        <taxon>Oceanospirillales</taxon>
        <taxon>Alcanivoracaceae</taxon>
        <taxon>Alcanivorax</taxon>
    </lineage>
</organism>
<evidence type="ECO:0000313" key="8">
    <source>
        <dbReference type="EMBL" id="RJG17088.1"/>
    </source>
</evidence>
<feature type="transmembrane region" description="Helical" evidence="6">
    <location>
        <begin position="242"/>
        <end position="263"/>
    </location>
</feature>
<dbReference type="GO" id="GO:0016020">
    <property type="term" value="C:membrane"/>
    <property type="evidence" value="ECO:0007669"/>
    <property type="project" value="UniProtKB-SubCell"/>
</dbReference>
<keyword evidence="4 6" id="KW-1133">Transmembrane helix</keyword>
<feature type="transmembrane region" description="Helical" evidence="6">
    <location>
        <begin position="218"/>
        <end position="235"/>
    </location>
</feature>
<reference evidence="8 9" key="1">
    <citation type="submission" date="2018-09" db="EMBL/GenBank/DDBJ databases">
        <title>Alcanivorax profundi sp. nov., isolated from 1000 m-depth seawater of the Mariana Trench.</title>
        <authorList>
            <person name="Liu J."/>
        </authorList>
    </citation>
    <scope>NUCLEOTIDE SEQUENCE [LARGE SCALE GENOMIC DNA]</scope>
    <source>
        <strain evidence="8 9">MTEO17</strain>
    </source>
</reference>
<proteinExistence type="inferred from homology"/>
<dbReference type="InterPro" id="IPR037185">
    <property type="entry name" value="EmrE-like"/>
</dbReference>
<feature type="transmembrane region" description="Helical" evidence="6">
    <location>
        <begin position="31"/>
        <end position="51"/>
    </location>
</feature>
<keyword evidence="9" id="KW-1185">Reference proteome</keyword>
<keyword evidence="3 6" id="KW-0812">Transmembrane</keyword>
<dbReference type="RefSeq" id="WP_119918049.1">
    <property type="nucleotide sequence ID" value="NZ_QYYA01000003.1"/>
</dbReference>
<dbReference type="EMBL" id="QYYA01000003">
    <property type="protein sequence ID" value="RJG17088.1"/>
    <property type="molecule type" value="Genomic_DNA"/>
</dbReference>
<evidence type="ECO:0000313" key="9">
    <source>
        <dbReference type="Proteomes" id="UP000283734"/>
    </source>
</evidence>
<dbReference type="PANTHER" id="PTHR32322">
    <property type="entry name" value="INNER MEMBRANE TRANSPORTER"/>
    <property type="match status" value="1"/>
</dbReference>
<evidence type="ECO:0000256" key="3">
    <source>
        <dbReference type="ARBA" id="ARBA00022692"/>
    </source>
</evidence>
<feature type="domain" description="EamA" evidence="7">
    <location>
        <begin position="7"/>
        <end position="135"/>
    </location>
</feature>
<protein>
    <submittedName>
        <fullName evidence="8">DMT family transporter</fullName>
    </submittedName>
</protein>
<accession>A0A418XW95</accession>
<dbReference type="AlphaFoldDB" id="A0A418XW95"/>
<evidence type="ECO:0000256" key="6">
    <source>
        <dbReference type="SAM" id="Phobius"/>
    </source>
</evidence>
<comment type="caution">
    <text evidence="8">The sequence shown here is derived from an EMBL/GenBank/DDBJ whole genome shotgun (WGS) entry which is preliminary data.</text>
</comment>